<sequence>MASARYAPLDISGWTVMVTGASSGFGLATAWRFAELGRGAAPGSRLPRGVKCHCFPLDMMDIPKVEAAATLLPADFAEVDILARGDRVHVLARHDLVGTPIRVTCISPGFAETEFSLVRFKRVPAASRGWRPPPPRKTPFFRADEKKAASVYTDLVPLYADDIADQIVYAATRPAHVQIADIICWPTNQAGPTNIARVGASLGAPAK</sequence>
<keyword evidence="4" id="KW-1185">Reference proteome</keyword>
<dbReference type="SUPFAM" id="SSF51735">
    <property type="entry name" value="NAD(P)-binding Rossmann-fold domains"/>
    <property type="match status" value="1"/>
</dbReference>
<gene>
    <name evidence="3" type="ORF">SO694_00059068</name>
</gene>
<evidence type="ECO:0000256" key="2">
    <source>
        <dbReference type="ARBA" id="ARBA00023002"/>
    </source>
</evidence>
<accession>A0ABR1FZ53</accession>
<reference evidence="3 4" key="1">
    <citation type="submission" date="2024-03" db="EMBL/GenBank/DDBJ databases">
        <title>Aureococcus anophagefferens CCMP1851 and Kratosvirus quantuckense: Draft genome of a second virus-susceptible host strain in the model system.</title>
        <authorList>
            <person name="Chase E."/>
            <person name="Truchon A.R."/>
            <person name="Schepens W."/>
            <person name="Wilhelm S.W."/>
        </authorList>
    </citation>
    <scope>NUCLEOTIDE SEQUENCE [LARGE SCALE GENOMIC DNA]</scope>
    <source>
        <strain evidence="3 4">CCMP1851</strain>
    </source>
</reference>
<keyword evidence="2" id="KW-0560">Oxidoreductase</keyword>
<comment type="caution">
    <text evidence="3">The sequence shown here is derived from an EMBL/GenBank/DDBJ whole genome shotgun (WGS) entry which is preliminary data.</text>
</comment>
<proteinExistence type="inferred from homology"/>
<protein>
    <submittedName>
        <fullName evidence="3">Short chain dehydrogenase</fullName>
    </submittedName>
</protein>
<dbReference type="Gene3D" id="3.40.50.720">
    <property type="entry name" value="NAD(P)-binding Rossmann-like Domain"/>
    <property type="match status" value="2"/>
</dbReference>
<evidence type="ECO:0000313" key="4">
    <source>
        <dbReference type="Proteomes" id="UP001363151"/>
    </source>
</evidence>
<name>A0ABR1FZ53_AURAN</name>
<comment type="similarity">
    <text evidence="1">Belongs to the short-chain dehydrogenases/reductases (SDR) family.</text>
</comment>
<evidence type="ECO:0000313" key="3">
    <source>
        <dbReference type="EMBL" id="KAK7241366.1"/>
    </source>
</evidence>
<dbReference type="EMBL" id="JBBJCI010000202">
    <property type="protein sequence ID" value="KAK7241366.1"/>
    <property type="molecule type" value="Genomic_DNA"/>
</dbReference>
<dbReference type="PANTHER" id="PTHR42901:SF1">
    <property type="entry name" value="ALCOHOL DEHYDROGENASE"/>
    <property type="match status" value="1"/>
</dbReference>
<dbReference type="Proteomes" id="UP001363151">
    <property type="component" value="Unassembled WGS sequence"/>
</dbReference>
<evidence type="ECO:0000256" key="1">
    <source>
        <dbReference type="ARBA" id="ARBA00006484"/>
    </source>
</evidence>
<dbReference type="PANTHER" id="PTHR42901">
    <property type="entry name" value="ALCOHOL DEHYDROGENASE"/>
    <property type="match status" value="1"/>
</dbReference>
<organism evidence="3 4">
    <name type="scientific">Aureococcus anophagefferens</name>
    <name type="common">Harmful bloom alga</name>
    <dbReference type="NCBI Taxonomy" id="44056"/>
    <lineage>
        <taxon>Eukaryota</taxon>
        <taxon>Sar</taxon>
        <taxon>Stramenopiles</taxon>
        <taxon>Ochrophyta</taxon>
        <taxon>Pelagophyceae</taxon>
        <taxon>Pelagomonadales</taxon>
        <taxon>Pelagomonadaceae</taxon>
        <taxon>Aureococcus</taxon>
    </lineage>
</organism>
<dbReference type="InterPro" id="IPR036291">
    <property type="entry name" value="NAD(P)-bd_dom_sf"/>
</dbReference>